<accession>A0ABQ8JGZ6</accession>
<protein>
    <submittedName>
        <fullName evidence="1">Uncharacterized protein</fullName>
    </submittedName>
</protein>
<dbReference type="EMBL" id="NJHN03000037">
    <property type="protein sequence ID" value="KAH9421869.1"/>
    <property type="molecule type" value="Genomic_DNA"/>
</dbReference>
<keyword evidence="2" id="KW-1185">Reference proteome</keyword>
<dbReference type="Proteomes" id="UP000887458">
    <property type="component" value="Unassembled WGS sequence"/>
</dbReference>
<reference evidence="1 2" key="1">
    <citation type="journal article" date="2018" name="J. Allergy Clin. Immunol.">
        <title>High-quality assembly of Dermatophagoides pteronyssinus genome and transcriptome reveals a wide range of novel allergens.</title>
        <authorList>
            <person name="Liu X.Y."/>
            <person name="Yang K.Y."/>
            <person name="Wang M.Q."/>
            <person name="Kwok J.S."/>
            <person name="Zeng X."/>
            <person name="Yang Z."/>
            <person name="Xiao X.J."/>
            <person name="Lau C.P."/>
            <person name="Li Y."/>
            <person name="Huang Z.M."/>
            <person name="Ba J.G."/>
            <person name="Yim A.K."/>
            <person name="Ouyang C.Y."/>
            <person name="Ngai S.M."/>
            <person name="Chan T.F."/>
            <person name="Leung E.L."/>
            <person name="Liu L."/>
            <person name="Liu Z.G."/>
            <person name="Tsui S.K."/>
        </authorList>
    </citation>
    <scope>NUCLEOTIDE SEQUENCE [LARGE SCALE GENOMIC DNA]</scope>
    <source>
        <strain evidence="1">Derp</strain>
    </source>
</reference>
<sequence length="46" mass="5370">MIRLMIRSSKVSPEEADFRLFMVDCHKNWTSRLAVDVLVDCLLIAF</sequence>
<evidence type="ECO:0000313" key="1">
    <source>
        <dbReference type="EMBL" id="KAH9421869.1"/>
    </source>
</evidence>
<gene>
    <name evidence="1" type="ORF">DERP_002159</name>
</gene>
<organism evidence="1 2">
    <name type="scientific">Dermatophagoides pteronyssinus</name>
    <name type="common">European house dust mite</name>
    <dbReference type="NCBI Taxonomy" id="6956"/>
    <lineage>
        <taxon>Eukaryota</taxon>
        <taxon>Metazoa</taxon>
        <taxon>Ecdysozoa</taxon>
        <taxon>Arthropoda</taxon>
        <taxon>Chelicerata</taxon>
        <taxon>Arachnida</taxon>
        <taxon>Acari</taxon>
        <taxon>Acariformes</taxon>
        <taxon>Sarcoptiformes</taxon>
        <taxon>Astigmata</taxon>
        <taxon>Psoroptidia</taxon>
        <taxon>Analgoidea</taxon>
        <taxon>Pyroglyphidae</taxon>
        <taxon>Dermatophagoidinae</taxon>
        <taxon>Dermatophagoides</taxon>
    </lineage>
</organism>
<proteinExistence type="predicted"/>
<evidence type="ECO:0000313" key="2">
    <source>
        <dbReference type="Proteomes" id="UP000887458"/>
    </source>
</evidence>
<name>A0ABQ8JGZ6_DERPT</name>
<reference evidence="1 2" key="2">
    <citation type="journal article" date="2022" name="Mol. Biol. Evol.">
        <title>Comparative Genomics Reveals Insights into the Divergent Evolution of Astigmatic Mites and Household Pest Adaptations.</title>
        <authorList>
            <person name="Xiong Q."/>
            <person name="Wan A.T."/>
            <person name="Liu X."/>
            <person name="Fung C.S."/>
            <person name="Xiao X."/>
            <person name="Malainual N."/>
            <person name="Hou J."/>
            <person name="Wang L."/>
            <person name="Wang M."/>
            <person name="Yang K.Y."/>
            <person name="Cui Y."/>
            <person name="Leung E.L."/>
            <person name="Nong W."/>
            <person name="Shin S.K."/>
            <person name="Au S.W."/>
            <person name="Jeong K.Y."/>
            <person name="Chew F.T."/>
            <person name="Hui J.H."/>
            <person name="Leung T.F."/>
            <person name="Tungtrongchitr A."/>
            <person name="Zhong N."/>
            <person name="Liu Z."/>
            <person name="Tsui S.K."/>
        </authorList>
    </citation>
    <scope>NUCLEOTIDE SEQUENCE [LARGE SCALE GENOMIC DNA]</scope>
    <source>
        <strain evidence="1">Derp</strain>
    </source>
</reference>
<comment type="caution">
    <text evidence="1">The sequence shown here is derived from an EMBL/GenBank/DDBJ whole genome shotgun (WGS) entry which is preliminary data.</text>
</comment>